<gene>
    <name evidence="2" type="ORF">F0L17_08535</name>
</gene>
<dbReference type="Proteomes" id="UP000473014">
    <property type="component" value="Unassembled WGS sequence"/>
</dbReference>
<sequence>MRGMRRGLVHAGAWVLAGGAAVTLSWFGIHVVSDTVHDGPPALPVAKEPSTPSPGRPSVEPETDSTRRPGSSPSTGASAGHPATTTEPPDASGPRAADRAAREGGSPGSGGGQRPREASGTVTSGTVESHDLRGGRVVFDLGPASATLVSAAPNEGWEMRVWRESHWIRVTFTRGGAASSAHCVWNGSPPRVVIDEHGG</sequence>
<evidence type="ECO:0000256" key="1">
    <source>
        <dbReference type="SAM" id="MobiDB-lite"/>
    </source>
</evidence>
<dbReference type="EMBL" id="WIXO01000001">
    <property type="protein sequence ID" value="MTE19174.1"/>
    <property type="molecule type" value="Genomic_DNA"/>
</dbReference>
<proteinExistence type="predicted"/>
<feature type="compositionally biased region" description="Low complexity" evidence="1">
    <location>
        <begin position="69"/>
        <end position="83"/>
    </location>
</feature>
<evidence type="ECO:0000313" key="2">
    <source>
        <dbReference type="EMBL" id="MTE19174.1"/>
    </source>
</evidence>
<feature type="region of interest" description="Disordered" evidence="1">
    <location>
        <begin position="40"/>
        <end position="131"/>
    </location>
</feature>
<dbReference type="AlphaFoldDB" id="A0A6G2BAC0"/>
<comment type="caution">
    <text evidence="2">The sequence shown here is derived from an EMBL/GenBank/DDBJ whole genome shotgun (WGS) entry which is preliminary data.</text>
</comment>
<keyword evidence="3" id="KW-1185">Reference proteome</keyword>
<reference evidence="2 3" key="1">
    <citation type="submission" date="2019-11" db="EMBL/GenBank/DDBJ databases">
        <authorList>
            <person name="Yuan L."/>
        </authorList>
    </citation>
    <scope>NUCLEOTIDE SEQUENCE [LARGE SCALE GENOMIC DNA]</scope>
    <source>
        <strain evidence="2 3">TRM43335</strain>
    </source>
</reference>
<organism evidence="2 3">
    <name type="scientific">Streptomyces taklimakanensis</name>
    <dbReference type="NCBI Taxonomy" id="2569853"/>
    <lineage>
        <taxon>Bacteria</taxon>
        <taxon>Bacillati</taxon>
        <taxon>Actinomycetota</taxon>
        <taxon>Actinomycetes</taxon>
        <taxon>Kitasatosporales</taxon>
        <taxon>Streptomycetaceae</taxon>
        <taxon>Streptomyces</taxon>
    </lineage>
</organism>
<accession>A0A6G2BAC0</accession>
<protein>
    <recommendedName>
        <fullName evidence="4">Secreted protein</fullName>
    </recommendedName>
</protein>
<evidence type="ECO:0000313" key="3">
    <source>
        <dbReference type="Proteomes" id="UP000473014"/>
    </source>
</evidence>
<evidence type="ECO:0008006" key="4">
    <source>
        <dbReference type="Google" id="ProtNLM"/>
    </source>
</evidence>
<name>A0A6G2BAC0_9ACTN</name>